<accession>A0A6A5YHA5</accession>
<reference evidence="1" key="1">
    <citation type="journal article" date="2020" name="Stud. Mycol.">
        <title>101 Dothideomycetes genomes: a test case for predicting lifestyles and emergence of pathogens.</title>
        <authorList>
            <person name="Haridas S."/>
            <person name="Albert R."/>
            <person name="Binder M."/>
            <person name="Bloem J."/>
            <person name="Labutti K."/>
            <person name="Salamov A."/>
            <person name="Andreopoulos B."/>
            <person name="Baker S."/>
            <person name="Barry K."/>
            <person name="Bills G."/>
            <person name="Bluhm B."/>
            <person name="Cannon C."/>
            <person name="Castanera R."/>
            <person name="Culley D."/>
            <person name="Daum C."/>
            <person name="Ezra D."/>
            <person name="Gonzalez J."/>
            <person name="Henrissat B."/>
            <person name="Kuo A."/>
            <person name="Liang C."/>
            <person name="Lipzen A."/>
            <person name="Lutzoni F."/>
            <person name="Magnuson J."/>
            <person name="Mondo S."/>
            <person name="Nolan M."/>
            <person name="Ohm R."/>
            <person name="Pangilinan J."/>
            <person name="Park H.-J."/>
            <person name="Ramirez L."/>
            <person name="Alfaro M."/>
            <person name="Sun H."/>
            <person name="Tritt A."/>
            <person name="Yoshinaga Y."/>
            <person name="Zwiers L.-H."/>
            <person name="Turgeon B."/>
            <person name="Goodwin S."/>
            <person name="Spatafora J."/>
            <person name="Crous P."/>
            <person name="Grigoriev I."/>
        </authorList>
    </citation>
    <scope>NUCLEOTIDE SEQUENCE</scope>
    <source>
        <strain evidence="1">CBS 627.86</strain>
    </source>
</reference>
<proteinExistence type="predicted"/>
<keyword evidence="2" id="KW-1185">Reference proteome</keyword>
<gene>
    <name evidence="1" type="ORF">BDV96DRAFT_608011</name>
</gene>
<dbReference type="SUPFAM" id="SSF48403">
    <property type="entry name" value="Ankyrin repeat"/>
    <property type="match status" value="1"/>
</dbReference>
<evidence type="ECO:0000313" key="1">
    <source>
        <dbReference type="EMBL" id="KAF2105717.1"/>
    </source>
</evidence>
<protein>
    <recommendedName>
        <fullName evidence="3">Ankyrin repeat-containing domain protein</fullName>
    </recommendedName>
</protein>
<organism evidence="1 2">
    <name type="scientific">Lophiotrema nucula</name>
    <dbReference type="NCBI Taxonomy" id="690887"/>
    <lineage>
        <taxon>Eukaryota</taxon>
        <taxon>Fungi</taxon>
        <taxon>Dikarya</taxon>
        <taxon>Ascomycota</taxon>
        <taxon>Pezizomycotina</taxon>
        <taxon>Dothideomycetes</taxon>
        <taxon>Pleosporomycetidae</taxon>
        <taxon>Pleosporales</taxon>
        <taxon>Lophiotremataceae</taxon>
        <taxon>Lophiotrema</taxon>
    </lineage>
</organism>
<dbReference type="Gene3D" id="1.25.40.20">
    <property type="entry name" value="Ankyrin repeat-containing domain"/>
    <property type="match status" value="1"/>
</dbReference>
<sequence>MATRGEMVRLDVDYNSDSSSDFKHKDWLVTDYGDDPIIPAVREPERLRYILKQRERAGDSRIDIALFAAITIFSFDSVEVLLAFGADPNETLPYSLKVEPFVTEPDCVYEAEKIDCEGARETSNRTLRLLLDSGADSFAVRRGPSGVSRSVFHAILQHGGRVSPFLTHASFGDQDIEHRDPNGRTLLLSLCCSSLGADVAVSACLDDVVWNPTTGSYWRDPMPGPSNSHSLQSKSGMIPQILGQEPHHDVPSSHSSQSLLEKFIELGADLTAVDHSGKNIIHHLLEARDGRPVYYYSRPLLNKASVKRVLETHPNLANLSDHRGNYPIHAAILRWLHYPQWSYYFEQAGIVDSIKLLVLAGGDPSIEDCSGHNAFSHLSSDNRFHQNQRPEIESILKLHSLKDGAREAGDKGHTSCGGH</sequence>
<dbReference type="OrthoDB" id="21416at2759"/>
<evidence type="ECO:0008006" key="3">
    <source>
        <dbReference type="Google" id="ProtNLM"/>
    </source>
</evidence>
<dbReference type="EMBL" id="ML977373">
    <property type="protein sequence ID" value="KAF2105717.1"/>
    <property type="molecule type" value="Genomic_DNA"/>
</dbReference>
<dbReference type="Proteomes" id="UP000799770">
    <property type="component" value="Unassembled WGS sequence"/>
</dbReference>
<dbReference type="AlphaFoldDB" id="A0A6A5YHA5"/>
<name>A0A6A5YHA5_9PLEO</name>
<dbReference type="InterPro" id="IPR036770">
    <property type="entry name" value="Ankyrin_rpt-contain_sf"/>
</dbReference>
<evidence type="ECO:0000313" key="2">
    <source>
        <dbReference type="Proteomes" id="UP000799770"/>
    </source>
</evidence>